<dbReference type="PANTHER" id="PTHR22883">
    <property type="entry name" value="ZINC FINGER DHHC DOMAIN CONTAINING PROTEIN"/>
    <property type="match status" value="1"/>
</dbReference>
<accession>A0A914BIK2</accession>
<dbReference type="RefSeq" id="XP_038075929.1">
    <property type="nucleotide sequence ID" value="XM_038220001.1"/>
</dbReference>
<evidence type="ECO:0000256" key="6">
    <source>
        <dbReference type="ARBA" id="ARBA00023315"/>
    </source>
</evidence>
<dbReference type="GO" id="GO:0019706">
    <property type="term" value="F:protein-cysteine S-palmitoyltransferase activity"/>
    <property type="evidence" value="ECO:0007669"/>
    <property type="project" value="UniProtKB-EC"/>
</dbReference>
<dbReference type="GO" id="GO:0006612">
    <property type="term" value="P:protein targeting to membrane"/>
    <property type="evidence" value="ECO:0007669"/>
    <property type="project" value="TreeGrafter"/>
</dbReference>
<comment type="similarity">
    <text evidence="7">Belongs to the DHHC palmitoyltransferase family.</text>
</comment>
<dbReference type="GO" id="GO:0016020">
    <property type="term" value="C:membrane"/>
    <property type="evidence" value="ECO:0007669"/>
    <property type="project" value="UniProtKB-SubCell"/>
</dbReference>
<proteinExistence type="inferred from homology"/>
<evidence type="ECO:0000256" key="2">
    <source>
        <dbReference type="ARBA" id="ARBA00022679"/>
    </source>
</evidence>
<dbReference type="GO" id="GO:0005783">
    <property type="term" value="C:endoplasmic reticulum"/>
    <property type="evidence" value="ECO:0007669"/>
    <property type="project" value="TreeGrafter"/>
</dbReference>
<feature type="transmembrane region" description="Helical" evidence="7">
    <location>
        <begin position="141"/>
        <end position="166"/>
    </location>
</feature>
<keyword evidence="6 7" id="KW-0012">Acyltransferase</keyword>
<feature type="transmembrane region" description="Helical" evidence="7">
    <location>
        <begin position="66"/>
        <end position="84"/>
    </location>
</feature>
<feature type="transmembrane region" description="Helical" evidence="7">
    <location>
        <begin position="25"/>
        <end position="46"/>
    </location>
</feature>
<evidence type="ECO:0000256" key="7">
    <source>
        <dbReference type="RuleBase" id="RU079119"/>
    </source>
</evidence>
<evidence type="ECO:0000313" key="9">
    <source>
        <dbReference type="EnsemblMetazoa" id="XP_038075929.1"/>
    </source>
</evidence>
<organism evidence="9 10">
    <name type="scientific">Patiria miniata</name>
    <name type="common">Bat star</name>
    <name type="synonym">Asterina miniata</name>
    <dbReference type="NCBI Taxonomy" id="46514"/>
    <lineage>
        <taxon>Eukaryota</taxon>
        <taxon>Metazoa</taxon>
        <taxon>Echinodermata</taxon>
        <taxon>Eleutherozoa</taxon>
        <taxon>Asterozoa</taxon>
        <taxon>Asteroidea</taxon>
        <taxon>Valvatacea</taxon>
        <taxon>Valvatida</taxon>
        <taxon>Asterinidae</taxon>
        <taxon>Patiria</taxon>
    </lineage>
</organism>
<dbReference type="PROSITE" id="PS50216">
    <property type="entry name" value="DHHC"/>
    <property type="match status" value="1"/>
</dbReference>
<evidence type="ECO:0000256" key="1">
    <source>
        <dbReference type="ARBA" id="ARBA00004141"/>
    </source>
</evidence>
<dbReference type="Proteomes" id="UP000887568">
    <property type="component" value="Unplaced"/>
</dbReference>
<evidence type="ECO:0000256" key="3">
    <source>
        <dbReference type="ARBA" id="ARBA00022692"/>
    </source>
</evidence>
<keyword evidence="10" id="KW-1185">Reference proteome</keyword>
<dbReference type="GeneID" id="119743587"/>
<keyword evidence="2 7" id="KW-0808">Transferase</keyword>
<dbReference type="EC" id="2.3.1.225" evidence="7"/>
<evidence type="ECO:0000259" key="8">
    <source>
        <dbReference type="Pfam" id="PF01529"/>
    </source>
</evidence>
<dbReference type="AlphaFoldDB" id="A0A914BIK2"/>
<sequence length="288" mass="32634">MGSADGPKQSDNWIRRILRRPLTTTLNVIGVSYYTSVTILGAILQWTVVLPELSHALGFSLASHRALMLYLFANAMGNYLLAASSDVHLKKRKRTSFLTANRYPMIPFRAHYCKVCDQCIRKHDHHCFILGKCVGYNNQKYFIYCSLHTALVSVYALLTTAMYMHVSFKTKFLGPFTFFTLLPSSMERWFFGSAGSQELLLVLFLYVCLTGAFGGLCFFTWQMFLMVMGLTTHEAINGERGTDTSIWENFTDTLGKYWLLGMLAPLPLPQYGTGMYEGVTQLARNHSD</sequence>
<dbReference type="Pfam" id="PF01529">
    <property type="entry name" value="DHHC"/>
    <property type="match status" value="1"/>
</dbReference>
<keyword evidence="3 7" id="KW-0812">Transmembrane</keyword>
<comment type="domain">
    <text evidence="7">The DHHC domain is required for palmitoyltransferase activity.</text>
</comment>
<dbReference type="OrthoDB" id="302728at2759"/>
<comment type="subcellular location">
    <subcellularLocation>
        <location evidence="1">Membrane</location>
        <topology evidence="1">Multi-pass membrane protein</topology>
    </subcellularLocation>
</comment>
<comment type="catalytic activity">
    <reaction evidence="7">
        <text>L-cysteinyl-[protein] + hexadecanoyl-CoA = S-hexadecanoyl-L-cysteinyl-[protein] + CoA</text>
        <dbReference type="Rhea" id="RHEA:36683"/>
        <dbReference type="Rhea" id="RHEA-COMP:10131"/>
        <dbReference type="Rhea" id="RHEA-COMP:11032"/>
        <dbReference type="ChEBI" id="CHEBI:29950"/>
        <dbReference type="ChEBI" id="CHEBI:57287"/>
        <dbReference type="ChEBI" id="CHEBI:57379"/>
        <dbReference type="ChEBI" id="CHEBI:74151"/>
        <dbReference type="EC" id="2.3.1.225"/>
    </reaction>
</comment>
<protein>
    <recommendedName>
        <fullName evidence="7">Palmitoyltransferase</fullName>
        <ecNumber evidence="7">2.3.1.225</ecNumber>
    </recommendedName>
</protein>
<dbReference type="OMA" id="GQTWCQL"/>
<evidence type="ECO:0000256" key="5">
    <source>
        <dbReference type="ARBA" id="ARBA00023136"/>
    </source>
</evidence>
<dbReference type="EnsemblMetazoa" id="XM_038220001.1">
    <property type="protein sequence ID" value="XP_038075929.1"/>
    <property type="gene ID" value="LOC119743587"/>
</dbReference>
<dbReference type="InterPro" id="IPR001594">
    <property type="entry name" value="Palmitoyltrfase_DHHC"/>
</dbReference>
<keyword evidence="5 7" id="KW-0472">Membrane</keyword>
<feature type="transmembrane region" description="Helical" evidence="7">
    <location>
        <begin position="199"/>
        <end position="221"/>
    </location>
</feature>
<dbReference type="GO" id="GO:0005794">
    <property type="term" value="C:Golgi apparatus"/>
    <property type="evidence" value="ECO:0007669"/>
    <property type="project" value="TreeGrafter"/>
</dbReference>
<name>A0A914BIK2_PATMI</name>
<dbReference type="InterPro" id="IPR039859">
    <property type="entry name" value="PFA4/ZDH16/20/ERF2-like"/>
</dbReference>
<reference evidence="9" key="1">
    <citation type="submission" date="2022-11" db="UniProtKB">
        <authorList>
            <consortium name="EnsemblMetazoa"/>
        </authorList>
    </citation>
    <scope>IDENTIFICATION</scope>
</reference>
<dbReference type="PANTHER" id="PTHR22883:SF452">
    <property type="entry name" value="PALMITOYLTRANSFERASE"/>
    <property type="match status" value="1"/>
</dbReference>
<feature type="domain" description="Palmitoyltransferase DHHC" evidence="8">
    <location>
        <begin position="106"/>
        <end position="237"/>
    </location>
</feature>
<evidence type="ECO:0000256" key="4">
    <source>
        <dbReference type="ARBA" id="ARBA00022989"/>
    </source>
</evidence>
<evidence type="ECO:0000313" key="10">
    <source>
        <dbReference type="Proteomes" id="UP000887568"/>
    </source>
</evidence>
<keyword evidence="4 7" id="KW-1133">Transmembrane helix</keyword>